<dbReference type="InterPro" id="IPR027417">
    <property type="entry name" value="P-loop_NTPase"/>
</dbReference>
<protein>
    <submittedName>
        <fullName evidence="1">Uncharacterized protein</fullName>
    </submittedName>
</protein>
<proteinExistence type="predicted"/>
<gene>
    <name evidence="1" type="ORF">EUU22_09355</name>
</gene>
<dbReference type="RefSeq" id="WP_129331769.1">
    <property type="nucleotide sequence ID" value="NZ_SDVB01000196.1"/>
</dbReference>
<accession>A0A4Q2TD86</accession>
<dbReference type="SUPFAM" id="SSF52540">
    <property type="entry name" value="P-loop containing nucleoside triphosphate hydrolases"/>
    <property type="match status" value="1"/>
</dbReference>
<dbReference type="InterPro" id="IPR059206">
    <property type="entry name" value="Sll1717-like"/>
</dbReference>
<dbReference type="OrthoDB" id="1550553at2"/>
<dbReference type="Proteomes" id="UP000291088">
    <property type="component" value="Unassembled WGS sequence"/>
</dbReference>
<evidence type="ECO:0000313" key="2">
    <source>
        <dbReference type="Proteomes" id="UP000291088"/>
    </source>
</evidence>
<dbReference type="EMBL" id="SDVB01000196">
    <property type="protein sequence ID" value="RYC15235.1"/>
    <property type="molecule type" value="Genomic_DNA"/>
</dbReference>
<reference evidence="1 2" key="1">
    <citation type="submission" date="2019-01" db="EMBL/GenBank/DDBJ databases">
        <authorList>
            <person name="Deng T."/>
        </authorList>
    </citation>
    <scope>NUCLEOTIDE SEQUENCE [LARGE SCALE GENOMIC DNA]</scope>
    <source>
        <strain evidence="1 2">F8825</strain>
    </source>
</reference>
<keyword evidence="2" id="KW-1185">Reference proteome</keyword>
<name>A0A4Q2TD86_9HYPH</name>
<sequence>MHTFDDATIQQIFGADDAENEDDERLKEYFYRNMAYDSLTSNLPVRVLVGHKGVGKSALLKRAYLSDVEAHIPCVWLQPDALLNVQTDTNPNDQFVRKISVWKTGILREILGALFEKAMLNQLPELENASANSLAELIVKWLDEKRLENGDVRSINIYIDDIDRGWKANPEDITNISALLNAIRDIGGKHPRIRFRIGLRSDVYFLVRTSDESTDKIEGNVIWLRWINDDILRVIAKRIATFFKLEYTQQAIDKLDQGQITSLILKEVIEPRFSGKGKWEDRPVHKILLSLTRARPRDLVKLFRLAAKSANKRGASIISSQDLNGIFEMYSQERLQDIINEFKSELPQIERLLLAMKPTKMERRTATSYTFTTDQLSRKLTNIIQQNNFTFTNGKAVSSRALIQFLYKIDFITARKVESDGNIVRKYFEESRFLGHEIVDFGYGWEIHPAYRWALQPENVNAILDALEL</sequence>
<dbReference type="AlphaFoldDB" id="A0A4Q2TD86"/>
<comment type="caution">
    <text evidence="1">The sequence shown here is derived from an EMBL/GenBank/DDBJ whole genome shotgun (WGS) entry which is preliminary data.</text>
</comment>
<organism evidence="1 2">
    <name type="scientific">Ciceribacter ferrooxidans</name>
    <dbReference type="NCBI Taxonomy" id="2509717"/>
    <lineage>
        <taxon>Bacteria</taxon>
        <taxon>Pseudomonadati</taxon>
        <taxon>Pseudomonadota</taxon>
        <taxon>Alphaproteobacteria</taxon>
        <taxon>Hyphomicrobiales</taxon>
        <taxon>Rhizobiaceae</taxon>
        <taxon>Ciceribacter</taxon>
    </lineage>
</organism>
<dbReference type="NCBIfam" id="NF047389">
    <property type="entry name" value="ATPase_Sll1717"/>
    <property type="match status" value="1"/>
</dbReference>
<evidence type="ECO:0000313" key="1">
    <source>
        <dbReference type="EMBL" id="RYC15235.1"/>
    </source>
</evidence>